<comment type="caution">
    <text evidence="2">The sequence shown here is derived from an EMBL/GenBank/DDBJ whole genome shotgun (WGS) entry which is preliminary data.</text>
</comment>
<dbReference type="InterPro" id="IPR051311">
    <property type="entry name" value="DedA_domain"/>
</dbReference>
<keyword evidence="1" id="KW-1133">Transmembrane helix</keyword>
<gene>
    <name evidence="2" type="ORF">H8E41_10700</name>
</gene>
<organism evidence="2 3">
    <name type="scientific">Candidatus Desulfobia pelagia</name>
    <dbReference type="NCBI Taxonomy" id="2841692"/>
    <lineage>
        <taxon>Bacteria</taxon>
        <taxon>Pseudomonadati</taxon>
        <taxon>Thermodesulfobacteriota</taxon>
        <taxon>Desulfobulbia</taxon>
        <taxon>Desulfobulbales</taxon>
        <taxon>Desulfobulbaceae</taxon>
        <taxon>Candidatus Desulfobia</taxon>
    </lineage>
</organism>
<feature type="transmembrane region" description="Helical" evidence="1">
    <location>
        <begin position="69"/>
        <end position="92"/>
    </location>
</feature>
<evidence type="ECO:0000313" key="2">
    <source>
        <dbReference type="EMBL" id="MBC8318363.1"/>
    </source>
</evidence>
<name>A0A8J6NGY0_9BACT</name>
<keyword evidence="1" id="KW-0472">Membrane</keyword>
<keyword evidence="1" id="KW-0812">Transmembrane</keyword>
<dbReference type="GO" id="GO:0005886">
    <property type="term" value="C:plasma membrane"/>
    <property type="evidence" value="ECO:0007669"/>
    <property type="project" value="TreeGrafter"/>
</dbReference>
<feature type="transmembrane region" description="Helical" evidence="1">
    <location>
        <begin position="209"/>
        <end position="230"/>
    </location>
</feature>
<dbReference type="Proteomes" id="UP000614424">
    <property type="component" value="Unassembled WGS sequence"/>
</dbReference>
<dbReference type="EMBL" id="JACNJZ010000154">
    <property type="protein sequence ID" value="MBC8318363.1"/>
    <property type="molecule type" value="Genomic_DNA"/>
</dbReference>
<dbReference type="AlphaFoldDB" id="A0A8J6NGY0"/>
<feature type="transmembrane region" description="Helical" evidence="1">
    <location>
        <begin position="172"/>
        <end position="194"/>
    </location>
</feature>
<evidence type="ECO:0000313" key="3">
    <source>
        <dbReference type="Proteomes" id="UP000614424"/>
    </source>
</evidence>
<feature type="transmembrane region" description="Helical" evidence="1">
    <location>
        <begin position="143"/>
        <end position="160"/>
    </location>
</feature>
<dbReference type="PANTHER" id="PTHR42709">
    <property type="entry name" value="ALKALINE PHOSPHATASE LIKE PROTEIN"/>
    <property type="match status" value="1"/>
</dbReference>
<proteinExistence type="predicted"/>
<sequence length="231" mass="26228">MSEDALKKPTSRWHVHRWVYYWTLHWAYTPYGIPALICISFAESSFFPLPPDILLIPLVIAAPTKWWRIALYCTLASVFGGLAGYGIGVFAWETVGRWIVENVAHVQLVLVEGRNDIALPSYIRETLGAGLGGEHLFQVYDKWNAWVVYIFGLTPLPYKLITITAGVAKVNLFVFTLTSIAARATRFFIVAWMLKKWGRQATHFINRYFNILCIAFVILLIGGFAIINLVM</sequence>
<reference evidence="2 3" key="1">
    <citation type="submission" date="2020-08" db="EMBL/GenBank/DDBJ databases">
        <title>Bridging the membrane lipid divide: bacteria of the FCB group superphylum have the potential to synthesize archaeal ether lipids.</title>
        <authorList>
            <person name="Villanueva L."/>
            <person name="Von Meijenfeldt F.A.B."/>
            <person name="Westbye A.B."/>
            <person name="Yadav S."/>
            <person name="Hopmans E.C."/>
            <person name="Dutilh B.E."/>
            <person name="Sinninghe Damste J.S."/>
        </authorList>
    </citation>
    <scope>NUCLEOTIDE SEQUENCE [LARGE SCALE GENOMIC DNA]</scope>
    <source>
        <strain evidence="2">NIOZ-UU47</strain>
    </source>
</reference>
<feature type="transmembrane region" description="Helical" evidence="1">
    <location>
        <begin position="31"/>
        <end position="49"/>
    </location>
</feature>
<dbReference type="PANTHER" id="PTHR42709:SF11">
    <property type="entry name" value="DEDA FAMILY PROTEIN"/>
    <property type="match status" value="1"/>
</dbReference>
<accession>A0A8J6NGY0</accession>
<protein>
    <submittedName>
        <fullName evidence="2">DedA family protein</fullName>
    </submittedName>
</protein>
<evidence type="ECO:0000256" key="1">
    <source>
        <dbReference type="SAM" id="Phobius"/>
    </source>
</evidence>